<gene>
    <name evidence="9" type="ORF">EDC23_2583</name>
</gene>
<keyword evidence="10" id="KW-1185">Reference proteome</keyword>
<comment type="caution">
    <text evidence="9">The sequence shown here is derived from an EMBL/GenBank/DDBJ whole genome shotgun (WGS) entry which is preliminary data.</text>
</comment>
<feature type="transmembrane region" description="Helical" evidence="8">
    <location>
        <begin position="217"/>
        <end position="240"/>
    </location>
</feature>
<dbReference type="FunFam" id="1.10.3470.10:FF:000001">
    <property type="entry name" value="Vitamin B12 ABC transporter permease BtuC"/>
    <property type="match status" value="1"/>
</dbReference>
<feature type="transmembrane region" description="Helical" evidence="8">
    <location>
        <begin position="113"/>
        <end position="132"/>
    </location>
</feature>
<evidence type="ECO:0000313" key="9">
    <source>
        <dbReference type="EMBL" id="TDX99370.1"/>
    </source>
</evidence>
<keyword evidence="7 8" id="KW-0472">Membrane</keyword>
<evidence type="ECO:0000256" key="1">
    <source>
        <dbReference type="ARBA" id="ARBA00004651"/>
    </source>
</evidence>
<keyword evidence="5 8" id="KW-0812">Transmembrane</keyword>
<reference evidence="9 10" key="1">
    <citation type="submission" date="2019-03" db="EMBL/GenBank/DDBJ databases">
        <title>Genomic Encyclopedia of Type Strains, Phase IV (KMG-IV): sequencing the most valuable type-strain genomes for metagenomic binning, comparative biology and taxonomic classification.</title>
        <authorList>
            <person name="Goeker M."/>
        </authorList>
    </citation>
    <scope>NUCLEOTIDE SEQUENCE [LARGE SCALE GENOMIC DNA]</scope>
    <source>
        <strain evidence="9 10">DSM 16326</strain>
    </source>
</reference>
<dbReference type="RefSeq" id="WP_134085115.1">
    <property type="nucleotide sequence ID" value="NZ_SOQX01000008.1"/>
</dbReference>
<evidence type="ECO:0000256" key="5">
    <source>
        <dbReference type="ARBA" id="ARBA00022692"/>
    </source>
</evidence>
<feature type="transmembrane region" description="Helical" evidence="8">
    <location>
        <begin position="183"/>
        <end position="205"/>
    </location>
</feature>
<dbReference type="Gene3D" id="1.10.3470.10">
    <property type="entry name" value="ABC transporter involved in vitamin B12 uptake, BtuC"/>
    <property type="match status" value="1"/>
</dbReference>
<proteinExistence type="inferred from homology"/>
<comment type="subcellular location">
    <subcellularLocation>
        <location evidence="1">Cell membrane</location>
        <topology evidence="1">Multi-pass membrane protein</topology>
    </subcellularLocation>
</comment>
<keyword evidence="3" id="KW-0813">Transport</keyword>
<dbReference type="CDD" id="cd06550">
    <property type="entry name" value="TM_ABC_iron-siderophores_like"/>
    <property type="match status" value="1"/>
</dbReference>
<organism evidence="9 10">
    <name type="scientific">Thiohalophilus thiocyanatoxydans</name>
    <dbReference type="NCBI Taxonomy" id="381308"/>
    <lineage>
        <taxon>Bacteria</taxon>
        <taxon>Pseudomonadati</taxon>
        <taxon>Pseudomonadota</taxon>
        <taxon>Gammaproteobacteria</taxon>
        <taxon>Thiohalomonadales</taxon>
        <taxon>Thiohalophilaceae</taxon>
        <taxon>Thiohalophilus</taxon>
    </lineage>
</organism>
<feature type="transmembrane region" description="Helical" evidence="8">
    <location>
        <begin position="62"/>
        <end position="81"/>
    </location>
</feature>
<feature type="transmembrane region" description="Helical" evidence="8">
    <location>
        <begin position="246"/>
        <end position="265"/>
    </location>
</feature>
<dbReference type="OrthoDB" id="9055647at2"/>
<dbReference type="GO" id="GO:0022857">
    <property type="term" value="F:transmembrane transporter activity"/>
    <property type="evidence" value="ECO:0007669"/>
    <property type="project" value="InterPro"/>
</dbReference>
<dbReference type="PANTHER" id="PTHR30472">
    <property type="entry name" value="FERRIC ENTEROBACTIN TRANSPORT SYSTEM PERMEASE PROTEIN"/>
    <property type="match status" value="1"/>
</dbReference>
<evidence type="ECO:0000256" key="8">
    <source>
        <dbReference type="SAM" id="Phobius"/>
    </source>
</evidence>
<accession>A0A4R8IFQ9</accession>
<evidence type="ECO:0000256" key="2">
    <source>
        <dbReference type="ARBA" id="ARBA00007935"/>
    </source>
</evidence>
<evidence type="ECO:0000256" key="7">
    <source>
        <dbReference type="ARBA" id="ARBA00023136"/>
    </source>
</evidence>
<dbReference type="GO" id="GO:0033214">
    <property type="term" value="P:siderophore-iron import into cell"/>
    <property type="evidence" value="ECO:0007669"/>
    <property type="project" value="TreeGrafter"/>
</dbReference>
<dbReference type="InterPro" id="IPR037294">
    <property type="entry name" value="ABC_BtuC-like"/>
</dbReference>
<comment type="similarity">
    <text evidence="2">Belongs to the binding-protein-dependent transport system permease family. FecCD subfamily.</text>
</comment>
<sequence length="325" mass="33965">MTRTPGFLLLSLLLLSLVSLAISLTHGSMALDVGQVWAALWAPDGSTATQLVRELRLPRSLAALTTGALLAVAGCLMQVLVRNPLADPYILGISGGASVAALLAMLAGVSGNLLTGSAFVGALVAMLLVFVLSRGHGQWNSNRLLLTGVVLAAGWGAAIGFILNLSPDSSLQRMMFWLMGDLGFARANALPTIVLLVGLLASLLLARQLNVLTRGELVAGSLGIRTETLHLIIYVIASLLTATAVTQAGSIGFVGLVIPHLIRLLGYHDHRILLPAAALLGASLLLLADTVARTLLAPQQLPVGILTAFIGVPLFLYLLYRGSRQ</sequence>
<keyword evidence="6 8" id="KW-1133">Transmembrane helix</keyword>
<protein>
    <submittedName>
        <fullName evidence="9">Iron complex transport system permease protein</fullName>
    </submittedName>
</protein>
<feature type="transmembrane region" description="Helical" evidence="8">
    <location>
        <begin position="272"/>
        <end position="295"/>
    </location>
</feature>
<dbReference type="EMBL" id="SOQX01000008">
    <property type="protein sequence ID" value="TDX99370.1"/>
    <property type="molecule type" value="Genomic_DNA"/>
</dbReference>
<evidence type="ECO:0000256" key="6">
    <source>
        <dbReference type="ARBA" id="ARBA00022989"/>
    </source>
</evidence>
<feature type="transmembrane region" description="Helical" evidence="8">
    <location>
        <begin position="144"/>
        <end position="163"/>
    </location>
</feature>
<evidence type="ECO:0000256" key="3">
    <source>
        <dbReference type="ARBA" id="ARBA00022448"/>
    </source>
</evidence>
<dbReference type="GO" id="GO:0005886">
    <property type="term" value="C:plasma membrane"/>
    <property type="evidence" value="ECO:0007669"/>
    <property type="project" value="UniProtKB-SubCell"/>
</dbReference>
<dbReference type="PANTHER" id="PTHR30472:SF25">
    <property type="entry name" value="ABC TRANSPORTER PERMEASE PROTEIN MJ0876-RELATED"/>
    <property type="match status" value="1"/>
</dbReference>
<feature type="transmembrane region" description="Helical" evidence="8">
    <location>
        <begin position="301"/>
        <end position="320"/>
    </location>
</feature>
<evidence type="ECO:0000313" key="10">
    <source>
        <dbReference type="Proteomes" id="UP000294914"/>
    </source>
</evidence>
<keyword evidence="4" id="KW-1003">Cell membrane</keyword>
<dbReference type="Pfam" id="PF01032">
    <property type="entry name" value="FecCD"/>
    <property type="match status" value="1"/>
</dbReference>
<evidence type="ECO:0000256" key="4">
    <source>
        <dbReference type="ARBA" id="ARBA00022475"/>
    </source>
</evidence>
<dbReference type="SUPFAM" id="SSF81345">
    <property type="entry name" value="ABC transporter involved in vitamin B12 uptake, BtuC"/>
    <property type="match status" value="1"/>
</dbReference>
<dbReference type="InterPro" id="IPR000522">
    <property type="entry name" value="ABC_transptr_permease_BtuC"/>
</dbReference>
<name>A0A4R8IFQ9_9GAMM</name>
<dbReference type="AlphaFoldDB" id="A0A4R8IFQ9"/>
<feature type="transmembrane region" description="Helical" evidence="8">
    <location>
        <begin position="88"/>
        <end position="107"/>
    </location>
</feature>
<dbReference type="Proteomes" id="UP000294914">
    <property type="component" value="Unassembled WGS sequence"/>
</dbReference>